<feature type="compositionally biased region" description="Pro residues" evidence="15">
    <location>
        <begin position="657"/>
        <end position="675"/>
    </location>
</feature>
<dbReference type="GO" id="GO:0071555">
    <property type="term" value="P:cell wall organization"/>
    <property type="evidence" value="ECO:0007669"/>
    <property type="project" value="UniProtKB-KW"/>
</dbReference>
<evidence type="ECO:0000259" key="16">
    <source>
        <dbReference type="Pfam" id="PF00905"/>
    </source>
</evidence>
<protein>
    <recommendedName>
        <fullName evidence="14">Peptidoglycan D,D-transpeptidase MrdA</fullName>
        <ecNumber evidence="14">3.4.16.4</ecNumber>
    </recommendedName>
    <alternativeName>
        <fullName evidence="14">Penicillin-binding protein 2</fullName>
        <shortName evidence="14">PBP-2</shortName>
    </alternativeName>
</protein>
<dbReference type="NCBIfam" id="TIGR03423">
    <property type="entry name" value="pbp2_mrdA"/>
    <property type="match status" value="1"/>
</dbReference>
<evidence type="ECO:0000256" key="15">
    <source>
        <dbReference type="SAM" id="MobiDB-lite"/>
    </source>
</evidence>
<dbReference type="SUPFAM" id="SSF56519">
    <property type="entry name" value="Penicillin binding protein dimerisation domain"/>
    <property type="match status" value="1"/>
</dbReference>
<comment type="function">
    <text evidence="14">Catalyzes cross-linking of the peptidoglycan cell wall.</text>
</comment>
<dbReference type="InterPro" id="IPR001460">
    <property type="entry name" value="PCN-bd_Tpept"/>
</dbReference>
<keyword evidence="9 14" id="KW-0133">Cell shape</keyword>
<dbReference type="Gene3D" id="3.40.710.10">
    <property type="entry name" value="DD-peptidase/beta-lactamase superfamily"/>
    <property type="match status" value="1"/>
</dbReference>
<keyword evidence="5 14" id="KW-0121">Carboxypeptidase</keyword>
<dbReference type="EC" id="3.4.16.4" evidence="14"/>
<sequence length="681" mass="75061">MEIRNTEAELQRFRLRAWVMSVVVLLAFGLVVARLLVLQVQRHEELSERAESNRTAVVPIVPNRGQILDRNGVVLATNYSAYTLEIMPSRAGNLEETIDSLAEIVEITPRDRRKFKRLVDDSRSFDSLPIRTRLTDDEVARFAAQRYRFPGVDIKARLFRTYPMQDTASHVIGYIGRINQREKEALEDSDDAANYRGTDVIGKLGVEQSYETDLHGQTGWEEMETSAGGHAVRKLGSRPATPGDSLVLSLDIKLQRMVEELYGDRRGALVAIDPRSGEVLAMVSRPTFDLNLFVDGIDQESWTTLNESINRPLLNRALRGTYPPGSTYKPFMAIAALESGKRRPDTTIMDNGSWTFGGHTFRSGHPNGPTNLRRSIIKSSNVYYYMLANDMGVDMIHDYMKPLGFGQLTGIDVRGEARGVLPSTEWKRNTYKRPEQKKWYAGETISLGIGQGYNNFTILQLANAMSTLAAKGVKHRPHLAVGRVDAVTQQFSAINKDPGTSMGYKPENVEAVRAAVAAVTVEGTSRGIFGNAPYTSTGKTGTAQAVGVRQNEKYNAARLSEFQRDHSLYIAYAPADNPTIAVAAIVENAGFGAAAAAPLARRVFDYWLLGRYPSVEDMAAMRKGQAGVPIGTPRRVSEITLDAETVNLPGLPRYEPPEAPVPVPAGRPAVLPPPSVAELED</sequence>
<dbReference type="Pfam" id="PF03717">
    <property type="entry name" value="PBP_dimer"/>
    <property type="match status" value="1"/>
</dbReference>
<keyword evidence="6 14" id="KW-0645">Protease</keyword>
<name>A0AAX3SMV1_9BURK</name>
<evidence type="ECO:0000256" key="3">
    <source>
        <dbReference type="ARBA" id="ARBA00022475"/>
    </source>
</evidence>
<dbReference type="GO" id="GO:0009002">
    <property type="term" value="F:serine-type D-Ala-D-Ala carboxypeptidase activity"/>
    <property type="evidence" value="ECO:0007669"/>
    <property type="project" value="UniProtKB-UniRule"/>
</dbReference>
<keyword evidence="10 14" id="KW-0573">Peptidoglycan synthesis</keyword>
<comment type="similarity">
    <text evidence="14">Belongs to the transpeptidase family. MrdA subfamily.</text>
</comment>
<evidence type="ECO:0000256" key="8">
    <source>
        <dbReference type="ARBA" id="ARBA00022801"/>
    </source>
</evidence>
<evidence type="ECO:0000256" key="12">
    <source>
        <dbReference type="ARBA" id="ARBA00023136"/>
    </source>
</evidence>
<dbReference type="SUPFAM" id="SSF56601">
    <property type="entry name" value="beta-lactamase/transpeptidase-like"/>
    <property type="match status" value="1"/>
</dbReference>
<feature type="region of interest" description="Disordered" evidence="15">
    <location>
        <begin position="649"/>
        <end position="681"/>
    </location>
</feature>
<keyword evidence="3 14" id="KW-1003">Cell membrane</keyword>
<evidence type="ECO:0000313" key="19">
    <source>
        <dbReference type="Proteomes" id="UP001219066"/>
    </source>
</evidence>
<feature type="domain" description="Penicillin-binding protein transpeptidase" evidence="16">
    <location>
        <begin position="267"/>
        <end position="604"/>
    </location>
</feature>
<evidence type="ECO:0000256" key="14">
    <source>
        <dbReference type="HAMAP-Rule" id="MF_02081"/>
    </source>
</evidence>
<evidence type="ECO:0000256" key="13">
    <source>
        <dbReference type="ARBA" id="ARBA00023316"/>
    </source>
</evidence>
<dbReference type="GO" id="GO:0008360">
    <property type="term" value="P:regulation of cell shape"/>
    <property type="evidence" value="ECO:0007669"/>
    <property type="project" value="UniProtKB-KW"/>
</dbReference>
<dbReference type="HAMAP" id="MF_02081">
    <property type="entry name" value="MrdA_transpept"/>
    <property type="match status" value="1"/>
</dbReference>
<dbReference type="InterPro" id="IPR017790">
    <property type="entry name" value="Penicillin-binding_protein_2"/>
</dbReference>
<dbReference type="PANTHER" id="PTHR30627:SF2">
    <property type="entry name" value="PEPTIDOGLYCAN D,D-TRANSPEPTIDASE MRDA"/>
    <property type="match status" value="1"/>
</dbReference>
<keyword evidence="13 14" id="KW-0961">Cell wall biogenesis/degradation</keyword>
<dbReference type="GO" id="GO:0006508">
    <property type="term" value="P:proteolysis"/>
    <property type="evidence" value="ECO:0007669"/>
    <property type="project" value="UniProtKB-KW"/>
</dbReference>
<dbReference type="RefSeq" id="WP_133073623.1">
    <property type="nucleotide sequence ID" value="NZ_CP120956.1"/>
</dbReference>
<evidence type="ECO:0000256" key="9">
    <source>
        <dbReference type="ARBA" id="ARBA00022960"/>
    </source>
</evidence>
<dbReference type="Gene3D" id="3.30.1390.30">
    <property type="entry name" value="Penicillin-binding protein 2a, domain 3"/>
    <property type="match status" value="1"/>
</dbReference>
<comment type="catalytic activity">
    <reaction evidence="14">
        <text>Preferential cleavage: (Ac)2-L-Lys-D-Ala-|-D-Ala. Also transpeptidation of peptidyl-alanyl moieties that are N-acyl substituents of D-alanine.</text>
        <dbReference type="EC" id="3.4.16.4"/>
    </reaction>
</comment>
<dbReference type="GO" id="GO:0071972">
    <property type="term" value="F:peptidoglycan L,D-transpeptidase activity"/>
    <property type="evidence" value="ECO:0007669"/>
    <property type="project" value="TreeGrafter"/>
</dbReference>
<dbReference type="EMBL" id="CP120956">
    <property type="protein sequence ID" value="WFF81459.1"/>
    <property type="molecule type" value="Genomic_DNA"/>
</dbReference>
<dbReference type="InterPro" id="IPR005311">
    <property type="entry name" value="PBP_dimer"/>
</dbReference>
<evidence type="ECO:0000256" key="6">
    <source>
        <dbReference type="ARBA" id="ARBA00022670"/>
    </source>
</evidence>
<dbReference type="InterPro" id="IPR012338">
    <property type="entry name" value="Beta-lactam/transpept-like"/>
</dbReference>
<keyword evidence="12 14" id="KW-0472">Membrane</keyword>
<gene>
    <name evidence="14 18" type="primary">mrdA</name>
    <name evidence="18" type="ORF">PYR84_01960</name>
</gene>
<organism evidence="18 19">
    <name type="scientific">Delftia tsuruhatensis</name>
    <dbReference type="NCBI Taxonomy" id="180282"/>
    <lineage>
        <taxon>Bacteria</taxon>
        <taxon>Pseudomonadati</taxon>
        <taxon>Pseudomonadota</taxon>
        <taxon>Betaproteobacteria</taxon>
        <taxon>Burkholderiales</taxon>
        <taxon>Comamonadaceae</taxon>
        <taxon>Delftia</taxon>
    </lineage>
</organism>
<evidence type="ECO:0000256" key="5">
    <source>
        <dbReference type="ARBA" id="ARBA00022645"/>
    </source>
</evidence>
<evidence type="ECO:0000256" key="10">
    <source>
        <dbReference type="ARBA" id="ARBA00022984"/>
    </source>
</evidence>
<feature type="domain" description="Penicillin-binding protein dimerisation" evidence="17">
    <location>
        <begin position="60"/>
        <end position="234"/>
    </location>
</feature>
<dbReference type="Proteomes" id="UP001219066">
    <property type="component" value="Chromosome"/>
</dbReference>
<dbReference type="Pfam" id="PF00905">
    <property type="entry name" value="Transpeptidase"/>
    <property type="match status" value="1"/>
</dbReference>
<proteinExistence type="inferred from homology"/>
<feature type="transmembrane region" description="Helical" evidence="14">
    <location>
        <begin position="17"/>
        <end position="37"/>
    </location>
</feature>
<dbReference type="Gene3D" id="3.90.1310.10">
    <property type="entry name" value="Penicillin-binding protein 2a (Domain 2)"/>
    <property type="match status" value="1"/>
</dbReference>
<keyword evidence="8 14" id="KW-0378">Hydrolase</keyword>
<evidence type="ECO:0000259" key="17">
    <source>
        <dbReference type="Pfam" id="PF03717"/>
    </source>
</evidence>
<evidence type="ECO:0000256" key="2">
    <source>
        <dbReference type="ARBA" id="ARBA00004236"/>
    </source>
</evidence>
<evidence type="ECO:0000256" key="4">
    <source>
        <dbReference type="ARBA" id="ARBA00022519"/>
    </source>
</evidence>
<comment type="subcellular location">
    <subcellularLocation>
        <location evidence="14">Cell inner membrane</location>
        <topology evidence="14">Single-pass membrane protein</topology>
    </subcellularLocation>
    <subcellularLocation>
        <location evidence="2">Cell membrane</location>
    </subcellularLocation>
    <subcellularLocation>
        <location evidence="1">Membrane</location>
        <topology evidence="1">Single-pass membrane protein</topology>
    </subcellularLocation>
</comment>
<dbReference type="GO" id="GO:0005886">
    <property type="term" value="C:plasma membrane"/>
    <property type="evidence" value="ECO:0007669"/>
    <property type="project" value="UniProtKB-SubCell"/>
</dbReference>
<dbReference type="GO" id="GO:0008658">
    <property type="term" value="F:penicillin binding"/>
    <property type="evidence" value="ECO:0007669"/>
    <property type="project" value="InterPro"/>
</dbReference>
<evidence type="ECO:0000256" key="11">
    <source>
        <dbReference type="ARBA" id="ARBA00022989"/>
    </source>
</evidence>
<dbReference type="GO" id="GO:0009252">
    <property type="term" value="P:peptidoglycan biosynthetic process"/>
    <property type="evidence" value="ECO:0007669"/>
    <property type="project" value="UniProtKB-UniRule"/>
</dbReference>
<dbReference type="AlphaFoldDB" id="A0AAX3SMV1"/>
<evidence type="ECO:0000256" key="7">
    <source>
        <dbReference type="ARBA" id="ARBA00022692"/>
    </source>
</evidence>
<evidence type="ECO:0000313" key="18">
    <source>
        <dbReference type="EMBL" id="WFF81459.1"/>
    </source>
</evidence>
<accession>A0AAX3SMV1</accession>
<evidence type="ECO:0000256" key="1">
    <source>
        <dbReference type="ARBA" id="ARBA00004167"/>
    </source>
</evidence>
<keyword evidence="11 14" id="KW-1133">Transmembrane helix</keyword>
<feature type="active site" description="Acyl-ester intermediate" evidence="14">
    <location>
        <position position="326"/>
    </location>
</feature>
<keyword evidence="4 14" id="KW-0997">Cell inner membrane</keyword>
<dbReference type="InterPro" id="IPR050515">
    <property type="entry name" value="Beta-lactam/transpept"/>
</dbReference>
<comment type="pathway">
    <text evidence="14">Cell wall biogenesis; peptidoglycan biosynthesis.</text>
</comment>
<dbReference type="InterPro" id="IPR036138">
    <property type="entry name" value="PBP_dimer_sf"/>
</dbReference>
<reference evidence="18" key="1">
    <citation type="submission" date="2023-03" db="EMBL/GenBank/DDBJ databases">
        <title>Synergistic degradation of erythromycin by symbiotic bacteria Ery-6A and Ery-6B and application in simulated water remediation.</title>
        <authorList>
            <person name="Xu S."/>
        </authorList>
    </citation>
    <scope>NUCLEOTIDE SEQUENCE</scope>
    <source>
        <strain evidence="18">Ery-6A</strain>
    </source>
</reference>
<comment type="caution">
    <text evidence="14">Lacks conserved residue(s) required for the propagation of feature annotation.</text>
</comment>
<dbReference type="PANTHER" id="PTHR30627">
    <property type="entry name" value="PEPTIDOGLYCAN D,D-TRANSPEPTIDASE"/>
    <property type="match status" value="1"/>
</dbReference>
<keyword evidence="7 14" id="KW-0812">Transmembrane</keyword>